<evidence type="ECO:0000313" key="7">
    <source>
        <dbReference type="Proteomes" id="UP000265366"/>
    </source>
</evidence>
<feature type="transmembrane region" description="Helical" evidence="4">
    <location>
        <begin position="336"/>
        <end position="356"/>
    </location>
</feature>
<dbReference type="Proteomes" id="UP000265366">
    <property type="component" value="Unassembled WGS sequence"/>
</dbReference>
<evidence type="ECO:0000256" key="3">
    <source>
        <dbReference type="ARBA" id="ARBA00023136"/>
    </source>
</evidence>
<dbReference type="GO" id="GO:0022857">
    <property type="term" value="F:transmembrane transporter activity"/>
    <property type="evidence" value="ECO:0007669"/>
    <property type="project" value="InterPro"/>
</dbReference>
<evidence type="ECO:0000256" key="2">
    <source>
        <dbReference type="ARBA" id="ARBA00022989"/>
    </source>
</evidence>
<feature type="transmembrane region" description="Helical" evidence="4">
    <location>
        <begin position="368"/>
        <end position="389"/>
    </location>
</feature>
<dbReference type="Gene3D" id="1.20.1250.20">
    <property type="entry name" value="MFS general substrate transporter like domains"/>
    <property type="match status" value="2"/>
</dbReference>
<dbReference type="SUPFAM" id="SSF103473">
    <property type="entry name" value="MFS general substrate transporter"/>
    <property type="match status" value="1"/>
</dbReference>
<evidence type="ECO:0000313" key="6">
    <source>
        <dbReference type="EMBL" id="RIV80941.1"/>
    </source>
</evidence>
<feature type="transmembrane region" description="Helical" evidence="4">
    <location>
        <begin position="213"/>
        <end position="239"/>
    </location>
</feature>
<feature type="transmembrane region" description="Helical" evidence="4">
    <location>
        <begin position="173"/>
        <end position="189"/>
    </location>
</feature>
<evidence type="ECO:0000259" key="5">
    <source>
        <dbReference type="PROSITE" id="PS50850"/>
    </source>
</evidence>
<evidence type="ECO:0000256" key="1">
    <source>
        <dbReference type="ARBA" id="ARBA00022692"/>
    </source>
</evidence>
<reference evidence="6 7" key="1">
    <citation type="submission" date="2018-08" db="EMBL/GenBank/DDBJ databases">
        <title>Erythrobacter zhengii sp.nov., a bacterium isolated from deep-sea sediment.</title>
        <authorList>
            <person name="Fang C."/>
            <person name="Wu Y.-H."/>
            <person name="Sun C."/>
            <person name="Wang H."/>
            <person name="Cheng H."/>
            <person name="Meng F.-X."/>
            <person name="Wang C.-S."/>
            <person name="Xu X.-W."/>
        </authorList>
    </citation>
    <scope>NUCLEOTIDE SEQUENCE [LARGE SCALE GENOMIC DNA]</scope>
    <source>
        <strain evidence="6 7">CCTCC AB 2015396</strain>
    </source>
</reference>
<feature type="transmembrane region" description="Helical" evidence="4">
    <location>
        <begin position="245"/>
        <end position="266"/>
    </location>
</feature>
<keyword evidence="1 4" id="KW-0812">Transmembrane</keyword>
<keyword evidence="7" id="KW-1185">Reference proteome</keyword>
<gene>
    <name evidence="6" type="ORF">D2V17_18790</name>
</gene>
<evidence type="ECO:0000256" key="4">
    <source>
        <dbReference type="SAM" id="Phobius"/>
    </source>
</evidence>
<dbReference type="OrthoDB" id="9180256at2"/>
<keyword evidence="3 4" id="KW-0472">Membrane</keyword>
<dbReference type="PANTHER" id="PTHR23542">
    <property type="match status" value="1"/>
</dbReference>
<dbReference type="AlphaFoldDB" id="A0A3A1P3W1"/>
<protein>
    <submittedName>
        <fullName evidence="6">MFS transporter</fullName>
    </submittedName>
</protein>
<dbReference type="InterPro" id="IPR020846">
    <property type="entry name" value="MFS_dom"/>
</dbReference>
<accession>A0A3A1P3W1</accession>
<dbReference type="Pfam" id="PF07690">
    <property type="entry name" value="MFS_1"/>
    <property type="match status" value="1"/>
</dbReference>
<comment type="caution">
    <text evidence="6">The sequence shown here is derived from an EMBL/GenBank/DDBJ whole genome shotgun (WGS) entry which is preliminary data.</text>
</comment>
<feature type="transmembrane region" description="Helical" evidence="4">
    <location>
        <begin position="278"/>
        <end position="296"/>
    </location>
</feature>
<name>A0A3A1P3W1_9SPHN</name>
<feature type="transmembrane region" description="Helical" evidence="4">
    <location>
        <begin position="79"/>
        <end position="99"/>
    </location>
</feature>
<feature type="transmembrane region" description="Helical" evidence="4">
    <location>
        <begin position="105"/>
        <end position="126"/>
    </location>
</feature>
<feature type="transmembrane region" description="Helical" evidence="4">
    <location>
        <begin position="302"/>
        <end position="324"/>
    </location>
</feature>
<feature type="domain" description="Major facilitator superfamily (MFS) profile" evidence="5">
    <location>
        <begin position="213"/>
        <end position="405"/>
    </location>
</feature>
<keyword evidence="2 4" id="KW-1133">Transmembrane helix</keyword>
<dbReference type="InterPro" id="IPR036259">
    <property type="entry name" value="MFS_trans_sf"/>
</dbReference>
<dbReference type="EMBL" id="QXFM01000140">
    <property type="protein sequence ID" value="RIV80941.1"/>
    <property type="molecule type" value="Genomic_DNA"/>
</dbReference>
<sequence length="405" mass="41544">MSNPYRELFRAPGTVDFSVAGFIGRLPLPMTGIGIITMLSQLRGSYALAGAVAATFVFTYALAAPQISRLVDRQGQARVLPIATLISVLGLIGLIGIAWTDAPDWLLFVFALPAGFMPSMSAMARARWTAIYRNKPELQTAYSLETVFDEISFIAGPPISVGLSVAVFPQASLIASAAALALGVFAFAAQKRTEPPLEAGEDRSSGSVIQDRGIVILALLLVAMGVVVGTVDIGSVAFAELQGQPAAASIVLAAYAAGSCIAGLGFGALKLGVPLPRLLLIGGLATAATTLPLIVVGNVVALAVAVFVSGLFFAPTMIVAMTLVERLVPEAKLTEGLTWLLSSLNTGTAIGAAVAGQVVDAYGAQSGFRVAVAAGVIILIFAGLGQSLLSTRLKARPAFADTASS</sequence>
<dbReference type="PANTHER" id="PTHR23542:SF1">
    <property type="entry name" value="MAJOR FACILITATOR SUPERFAMILY (MFS) PROFILE DOMAIN-CONTAINING PROTEIN"/>
    <property type="match status" value="1"/>
</dbReference>
<dbReference type="RefSeq" id="WP_119594676.1">
    <property type="nucleotide sequence ID" value="NZ_QXFM01000140.1"/>
</dbReference>
<dbReference type="InterPro" id="IPR011701">
    <property type="entry name" value="MFS"/>
</dbReference>
<proteinExistence type="predicted"/>
<dbReference type="PROSITE" id="PS50850">
    <property type="entry name" value="MFS"/>
    <property type="match status" value="1"/>
</dbReference>
<organism evidence="6 7">
    <name type="scientific">Aurantiacibacter xanthus</name>
    <dbReference type="NCBI Taxonomy" id="1784712"/>
    <lineage>
        <taxon>Bacteria</taxon>
        <taxon>Pseudomonadati</taxon>
        <taxon>Pseudomonadota</taxon>
        <taxon>Alphaproteobacteria</taxon>
        <taxon>Sphingomonadales</taxon>
        <taxon>Erythrobacteraceae</taxon>
        <taxon>Aurantiacibacter</taxon>
    </lineage>
</organism>
<feature type="transmembrane region" description="Helical" evidence="4">
    <location>
        <begin position="46"/>
        <end position="67"/>
    </location>
</feature>